<comment type="caution">
    <text evidence="2">The sequence shown here is derived from an EMBL/GenBank/DDBJ whole genome shotgun (WGS) entry which is preliminary data.</text>
</comment>
<evidence type="ECO:0000313" key="3">
    <source>
        <dbReference type="Proteomes" id="UP000294508"/>
    </source>
</evidence>
<dbReference type="AlphaFoldDB" id="A0A4R2HGL8"/>
<accession>A0A4R2HGL8</accession>
<evidence type="ECO:0000313" key="2">
    <source>
        <dbReference type="EMBL" id="TCO28311.1"/>
    </source>
</evidence>
<dbReference type="Pfam" id="PF12840">
    <property type="entry name" value="HTH_20"/>
    <property type="match status" value="1"/>
</dbReference>
<reference evidence="2 3" key="1">
    <citation type="journal article" date="2015" name="Stand. Genomic Sci.">
        <title>Genomic Encyclopedia of Bacterial and Archaeal Type Strains, Phase III: the genomes of soil and plant-associated and newly described type strains.</title>
        <authorList>
            <person name="Whitman W.B."/>
            <person name="Woyke T."/>
            <person name="Klenk H.P."/>
            <person name="Zhou Y."/>
            <person name="Lilburn T.G."/>
            <person name="Beck B.J."/>
            <person name="De Vos P."/>
            <person name="Vandamme P."/>
            <person name="Eisen J.A."/>
            <person name="Garrity G."/>
            <person name="Hugenholtz P."/>
            <person name="Kyrpides N.C."/>
        </authorList>
    </citation>
    <scope>NUCLEOTIDE SEQUENCE [LARGE SCALE GENOMIC DNA]</scope>
    <source>
        <strain evidence="2 3">VKM Ac-2572</strain>
    </source>
</reference>
<dbReference type="InterPro" id="IPR036388">
    <property type="entry name" value="WH-like_DNA-bd_sf"/>
</dbReference>
<dbReference type="Proteomes" id="UP000294508">
    <property type="component" value="Unassembled WGS sequence"/>
</dbReference>
<dbReference type="InterPro" id="IPR036390">
    <property type="entry name" value="WH_DNA-bd_sf"/>
</dbReference>
<evidence type="ECO:0000259" key="1">
    <source>
        <dbReference type="SMART" id="SM00418"/>
    </source>
</evidence>
<dbReference type="EMBL" id="SLWN01000006">
    <property type="protein sequence ID" value="TCO28311.1"/>
    <property type="molecule type" value="Genomic_DNA"/>
</dbReference>
<dbReference type="SMART" id="SM00418">
    <property type="entry name" value="HTH_ARSR"/>
    <property type="match status" value="1"/>
</dbReference>
<name>A0A4R2HGL8_9ACTN</name>
<dbReference type="CDD" id="cd00090">
    <property type="entry name" value="HTH_ARSR"/>
    <property type="match status" value="1"/>
</dbReference>
<sequence length="260" mass="29188">MNPTYEMSGAGSEHADKRQRQRLTNQLPILHRETQSHDTAISTSLVEIVPGAGNASQELLCKNSCTFYRAAMTPANRRRAEPSVLAAIHHPLRRRLLDLIYIDGPATASRLAEATGELVGNISHHLKVLSAAGVIEEAPELAKNRRERWWRVADTSSYSWSIADAKGDPAAELVAATAEDANLAHHVGKVRQWFDMRYEFEEPWVRAAYATERWLTLTPSRLDELSERIEELVREYADEPSEGDDAHKVFFFAHAIPARP</sequence>
<gene>
    <name evidence="2" type="ORF">EV652_106296</name>
</gene>
<dbReference type="Gene3D" id="1.10.10.10">
    <property type="entry name" value="Winged helix-like DNA-binding domain superfamily/Winged helix DNA-binding domain"/>
    <property type="match status" value="1"/>
</dbReference>
<keyword evidence="3" id="KW-1185">Reference proteome</keyword>
<organism evidence="2 3">
    <name type="scientific">Kribbella steppae</name>
    <dbReference type="NCBI Taxonomy" id="2512223"/>
    <lineage>
        <taxon>Bacteria</taxon>
        <taxon>Bacillati</taxon>
        <taxon>Actinomycetota</taxon>
        <taxon>Actinomycetes</taxon>
        <taxon>Propionibacteriales</taxon>
        <taxon>Kribbellaceae</taxon>
        <taxon>Kribbella</taxon>
    </lineage>
</organism>
<proteinExistence type="predicted"/>
<dbReference type="InterPro" id="IPR001845">
    <property type="entry name" value="HTH_ArsR_DNA-bd_dom"/>
</dbReference>
<feature type="domain" description="HTH arsR-type" evidence="1">
    <location>
        <begin position="83"/>
        <end position="179"/>
    </location>
</feature>
<dbReference type="InterPro" id="IPR011991">
    <property type="entry name" value="ArsR-like_HTH"/>
</dbReference>
<protein>
    <submittedName>
        <fullName evidence="2">Helix-turn-helix protein</fullName>
    </submittedName>
</protein>
<dbReference type="SUPFAM" id="SSF46785">
    <property type="entry name" value="Winged helix' DNA-binding domain"/>
    <property type="match status" value="1"/>
</dbReference>
<dbReference type="GO" id="GO:0003700">
    <property type="term" value="F:DNA-binding transcription factor activity"/>
    <property type="evidence" value="ECO:0007669"/>
    <property type="project" value="InterPro"/>
</dbReference>